<proteinExistence type="inferred from homology"/>
<dbReference type="PANTHER" id="PTHR23208">
    <property type="entry name" value="LYSOZYME PROTEIN"/>
    <property type="match status" value="1"/>
</dbReference>
<dbReference type="InterPro" id="IPR051595">
    <property type="entry name" value="GH25_Enzymes"/>
</dbReference>
<dbReference type="Proteomes" id="UP000887566">
    <property type="component" value="Unplaced"/>
</dbReference>
<dbReference type="Pfam" id="PF01183">
    <property type="entry name" value="Glyco_hydro_25"/>
    <property type="match status" value="1"/>
</dbReference>
<keyword evidence="2 3" id="KW-0732">Signal</keyword>
<evidence type="ECO:0000256" key="1">
    <source>
        <dbReference type="ARBA" id="ARBA00010646"/>
    </source>
</evidence>
<comment type="similarity">
    <text evidence="1">Belongs to the glycosyl hydrolase 25 family.</text>
</comment>
<dbReference type="CDD" id="cd06416">
    <property type="entry name" value="GH25_Lys1-like"/>
    <property type="match status" value="1"/>
</dbReference>
<accession>A0A914XNM8</accession>
<evidence type="ECO:0000313" key="4">
    <source>
        <dbReference type="Proteomes" id="UP000887566"/>
    </source>
</evidence>
<sequence length="218" mass="24195">MKLLTYLAVVLAHVSLARAAVGWDGIQAVSVSGFECLKTHGYSFFIARVWTSVGNYDLGGMQNIKNARAAGWTNVDGYIFPCLSSGCAHAANQVEATINKLHSEGAKIGTLWLDIERLHWPASQSSNQQFIRDMVHQAQSMGVAVGIYSNYYNWEAIVGLSFSEFSHLPLWWATYFNDHHQGFEGYTPFGGWKQPTIHQYEGTTAGPCGVSMDLNWRP</sequence>
<dbReference type="PANTHER" id="PTHR23208:SF36">
    <property type="entry name" value="LYSOZYME-RELATED"/>
    <property type="match status" value="1"/>
</dbReference>
<organism evidence="4 5">
    <name type="scientific">Plectus sambesii</name>
    <dbReference type="NCBI Taxonomy" id="2011161"/>
    <lineage>
        <taxon>Eukaryota</taxon>
        <taxon>Metazoa</taxon>
        <taxon>Ecdysozoa</taxon>
        <taxon>Nematoda</taxon>
        <taxon>Chromadorea</taxon>
        <taxon>Plectida</taxon>
        <taxon>Plectina</taxon>
        <taxon>Plectoidea</taxon>
        <taxon>Plectidae</taxon>
        <taxon>Plectus</taxon>
    </lineage>
</organism>
<reference evidence="5" key="1">
    <citation type="submission" date="2022-11" db="UniProtKB">
        <authorList>
            <consortium name="WormBaseParasite"/>
        </authorList>
    </citation>
    <scope>IDENTIFICATION</scope>
</reference>
<dbReference type="WBParaSite" id="PSAMB.scaffold979size37714.g10069.t1">
    <property type="protein sequence ID" value="PSAMB.scaffold979size37714.g10069.t1"/>
    <property type="gene ID" value="PSAMB.scaffold979size37714.g10069"/>
</dbReference>
<dbReference type="InterPro" id="IPR002053">
    <property type="entry name" value="Glyco_hydro_25"/>
</dbReference>
<evidence type="ECO:0000313" key="5">
    <source>
        <dbReference type="WBParaSite" id="PSAMB.scaffold979size37714.g10069.t1"/>
    </source>
</evidence>
<dbReference type="GO" id="GO:0007165">
    <property type="term" value="P:signal transduction"/>
    <property type="evidence" value="ECO:0007669"/>
    <property type="project" value="TreeGrafter"/>
</dbReference>
<dbReference type="Gene3D" id="3.20.20.80">
    <property type="entry name" value="Glycosidases"/>
    <property type="match status" value="1"/>
</dbReference>
<feature type="signal peptide" evidence="3">
    <location>
        <begin position="1"/>
        <end position="19"/>
    </location>
</feature>
<protein>
    <submittedName>
        <fullName evidence="5">Lysozyme</fullName>
    </submittedName>
</protein>
<evidence type="ECO:0000256" key="2">
    <source>
        <dbReference type="ARBA" id="ARBA00022729"/>
    </source>
</evidence>
<dbReference type="SUPFAM" id="SSF51445">
    <property type="entry name" value="(Trans)glycosidases"/>
    <property type="match status" value="1"/>
</dbReference>
<keyword evidence="4" id="KW-1185">Reference proteome</keyword>
<feature type="chain" id="PRO_5037548388" evidence="3">
    <location>
        <begin position="20"/>
        <end position="218"/>
    </location>
</feature>
<dbReference type="InterPro" id="IPR017853">
    <property type="entry name" value="GH"/>
</dbReference>
<name>A0A914XNM8_9BILA</name>
<evidence type="ECO:0000256" key="3">
    <source>
        <dbReference type="SAM" id="SignalP"/>
    </source>
</evidence>
<dbReference type="GO" id="GO:0003796">
    <property type="term" value="F:lysozyme activity"/>
    <property type="evidence" value="ECO:0007669"/>
    <property type="project" value="InterPro"/>
</dbReference>
<dbReference type="GO" id="GO:0016998">
    <property type="term" value="P:cell wall macromolecule catabolic process"/>
    <property type="evidence" value="ECO:0007669"/>
    <property type="project" value="InterPro"/>
</dbReference>
<dbReference type="AlphaFoldDB" id="A0A914XNM8"/>
<dbReference type="PROSITE" id="PS51904">
    <property type="entry name" value="GLYCOSYL_HYDROL_F25_2"/>
    <property type="match status" value="1"/>
</dbReference>
<dbReference type="GO" id="GO:0009253">
    <property type="term" value="P:peptidoglycan catabolic process"/>
    <property type="evidence" value="ECO:0007669"/>
    <property type="project" value="InterPro"/>
</dbReference>
<dbReference type="GO" id="GO:0045087">
    <property type="term" value="P:innate immune response"/>
    <property type="evidence" value="ECO:0007669"/>
    <property type="project" value="TreeGrafter"/>
</dbReference>